<evidence type="ECO:0000259" key="6">
    <source>
        <dbReference type="PROSITE" id="PS50850"/>
    </source>
</evidence>
<evidence type="ECO:0000256" key="3">
    <source>
        <dbReference type="ARBA" id="ARBA00022989"/>
    </source>
</evidence>
<dbReference type="Pfam" id="PF07690">
    <property type="entry name" value="MFS_1"/>
    <property type="match status" value="1"/>
</dbReference>
<feature type="transmembrane region" description="Helical" evidence="5">
    <location>
        <begin position="307"/>
        <end position="327"/>
    </location>
</feature>
<feature type="transmembrane region" description="Helical" evidence="5">
    <location>
        <begin position="171"/>
        <end position="188"/>
    </location>
</feature>
<dbReference type="PANTHER" id="PTHR23508">
    <property type="entry name" value="CARBOXYLIC ACID TRANSPORTER PROTEIN HOMOLOG"/>
    <property type="match status" value="1"/>
</dbReference>
<feature type="transmembrane region" description="Helical" evidence="5">
    <location>
        <begin position="272"/>
        <end position="295"/>
    </location>
</feature>
<feature type="transmembrane region" description="Helical" evidence="5">
    <location>
        <begin position="117"/>
        <end position="138"/>
    </location>
</feature>
<accession>A0AAE0GP42</accession>
<feature type="transmembrane region" description="Helical" evidence="5">
    <location>
        <begin position="240"/>
        <end position="260"/>
    </location>
</feature>
<feature type="transmembrane region" description="Helical" evidence="5">
    <location>
        <begin position="20"/>
        <end position="39"/>
    </location>
</feature>
<keyword evidence="4 5" id="KW-0472">Membrane</keyword>
<evidence type="ECO:0000256" key="4">
    <source>
        <dbReference type="ARBA" id="ARBA00023136"/>
    </source>
</evidence>
<organism evidence="7 8">
    <name type="scientific">Cymbomonas tetramitiformis</name>
    <dbReference type="NCBI Taxonomy" id="36881"/>
    <lineage>
        <taxon>Eukaryota</taxon>
        <taxon>Viridiplantae</taxon>
        <taxon>Chlorophyta</taxon>
        <taxon>Pyramimonadophyceae</taxon>
        <taxon>Pyramimonadales</taxon>
        <taxon>Pyramimonadaceae</taxon>
        <taxon>Cymbomonas</taxon>
    </lineage>
</organism>
<dbReference type="GO" id="GO:0005886">
    <property type="term" value="C:plasma membrane"/>
    <property type="evidence" value="ECO:0007669"/>
    <property type="project" value="TreeGrafter"/>
</dbReference>
<dbReference type="Proteomes" id="UP001190700">
    <property type="component" value="Unassembled WGS sequence"/>
</dbReference>
<sequence>MVGMCTMGYVGDLVGRNKAFAITSMIMVLSSVGSAVFPFGGASQAYAIIGACRFFLGVGIGGCYPLSAAKSAEESGCADVLARNQRAGAAFVFQAIAAIIPYLVGMIVYTAGIEFQFRFLFALGAVPPAIVLWCTWGARESEEWTSKTTKPPTAKEQLLLGFEDPNAWKNLAATGLCWFLYDIAYYGSNQWTPKMTEKIFVGSDLLSTTWHTAAGFSIGLPSVMHALWVLKKIGTKSLQVWGFVLIATSCLLIAAFWEMLTGEHSTPLQNNLLFVLYIFFLFTVNWGPNMSTFVLPQELFPVEIRTTMNGIAAGMGKLGAVAGIWLFDKGSELCGVVTLMLIVAALNLFGAVVSYYCIDDSLWKKQKAQMDEACEDSMASSVA</sequence>
<feature type="transmembrane region" description="Helical" evidence="5">
    <location>
        <begin position="87"/>
        <end position="111"/>
    </location>
</feature>
<evidence type="ECO:0000313" key="7">
    <source>
        <dbReference type="EMBL" id="KAK3281638.1"/>
    </source>
</evidence>
<dbReference type="AlphaFoldDB" id="A0AAE0GP42"/>
<dbReference type="SUPFAM" id="SSF103473">
    <property type="entry name" value="MFS general substrate transporter"/>
    <property type="match status" value="1"/>
</dbReference>
<evidence type="ECO:0000313" key="8">
    <source>
        <dbReference type="Proteomes" id="UP001190700"/>
    </source>
</evidence>
<keyword evidence="2 5" id="KW-0812">Transmembrane</keyword>
<dbReference type="InterPro" id="IPR011701">
    <property type="entry name" value="MFS"/>
</dbReference>
<dbReference type="InterPro" id="IPR036259">
    <property type="entry name" value="MFS_trans_sf"/>
</dbReference>
<feature type="domain" description="Major facilitator superfamily (MFS) profile" evidence="6">
    <location>
        <begin position="1"/>
        <end position="362"/>
    </location>
</feature>
<feature type="transmembrane region" description="Helical" evidence="5">
    <location>
        <begin position="45"/>
        <end position="66"/>
    </location>
</feature>
<reference evidence="7 8" key="1">
    <citation type="journal article" date="2015" name="Genome Biol. Evol.">
        <title>Comparative Genomics of a Bacterivorous Green Alga Reveals Evolutionary Causalities and Consequences of Phago-Mixotrophic Mode of Nutrition.</title>
        <authorList>
            <person name="Burns J.A."/>
            <person name="Paasch A."/>
            <person name="Narechania A."/>
            <person name="Kim E."/>
        </authorList>
    </citation>
    <scope>NUCLEOTIDE SEQUENCE [LARGE SCALE GENOMIC DNA]</scope>
    <source>
        <strain evidence="7 8">PLY_AMNH</strain>
    </source>
</reference>
<dbReference type="PANTHER" id="PTHR23508:SF10">
    <property type="entry name" value="CARBOXYLIC ACID TRANSPORTER PROTEIN HOMOLOG"/>
    <property type="match status" value="1"/>
</dbReference>
<protein>
    <recommendedName>
        <fullName evidence="6">Major facilitator superfamily (MFS) profile domain-containing protein</fullName>
    </recommendedName>
</protein>
<proteinExistence type="predicted"/>
<dbReference type="GO" id="GO:0046943">
    <property type="term" value="F:carboxylic acid transmembrane transporter activity"/>
    <property type="evidence" value="ECO:0007669"/>
    <property type="project" value="TreeGrafter"/>
</dbReference>
<keyword evidence="3 5" id="KW-1133">Transmembrane helix</keyword>
<feature type="transmembrane region" description="Helical" evidence="5">
    <location>
        <begin position="208"/>
        <end position="228"/>
    </location>
</feature>
<keyword evidence="8" id="KW-1185">Reference proteome</keyword>
<dbReference type="EMBL" id="LGRX02003770">
    <property type="protein sequence ID" value="KAK3281638.1"/>
    <property type="molecule type" value="Genomic_DNA"/>
</dbReference>
<dbReference type="InterPro" id="IPR020846">
    <property type="entry name" value="MFS_dom"/>
</dbReference>
<dbReference type="Gene3D" id="1.20.1250.20">
    <property type="entry name" value="MFS general substrate transporter like domains"/>
    <property type="match status" value="1"/>
</dbReference>
<gene>
    <name evidence="7" type="ORF">CYMTET_10579</name>
</gene>
<feature type="transmembrane region" description="Helical" evidence="5">
    <location>
        <begin position="339"/>
        <end position="358"/>
    </location>
</feature>
<evidence type="ECO:0000256" key="2">
    <source>
        <dbReference type="ARBA" id="ARBA00022692"/>
    </source>
</evidence>
<comment type="caution">
    <text evidence="7">The sequence shown here is derived from an EMBL/GenBank/DDBJ whole genome shotgun (WGS) entry which is preliminary data.</text>
</comment>
<comment type="subcellular location">
    <subcellularLocation>
        <location evidence="1">Membrane</location>
        <topology evidence="1">Multi-pass membrane protein</topology>
    </subcellularLocation>
</comment>
<evidence type="ECO:0000256" key="5">
    <source>
        <dbReference type="SAM" id="Phobius"/>
    </source>
</evidence>
<evidence type="ECO:0000256" key="1">
    <source>
        <dbReference type="ARBA" id="ARBA00004141"/>
    </source>
</evidence>
<dbReference type="PROSITE" id="PS50850">
    <property type="entry name" value="MFS"/>
    <property type="match status" value="1"/>
</dbReference>
<name>A0AAE0GP42_9CHLO</name>